<dbReference type="InterPro" id="IPR053216">
    <property type="entry name" value="Appressorial_penetr-assoc"/>
</dbReference>
<dbReference type="OMA" id="THQPVVM"/>
<gene>
    <name evidence="3" type="ORF">CSUB01_02113</name>
</gene>
<evidence type="ECO:0000256" key="2">
    <source>
        <dbReference type="SAM" id="SignalP"/>
    </source>
</evidence>
<feature type="signal peptide" evidence="2">
    <location>
        <begin position="1"/>
        <end position="21"/>
    </location>
</feature>
<reference evidence="4" key="1">
    <citation type="journal article" date="2014" name="Genome Announc.">
        <title>Draft genome sequence of Colletotrichum sublineola, a destructive pathogen of cultivated sorghum.</title>
        <authorList>
            <person name="Baroncelli R."/>
            <person name="Sanz-Martin J.M."/>
            <person name="Rech G.E."/>
            <person name="Sukno S.A."/>
            <person name="Thon M.R."/>
        </authorList>
    </citation>
    <scope>NUCLEOTIDE SEQUENCE [LARGE SCALE GENOMIC DNA]</scope>
    <source>
        <strain evidence="4">TX430BB</strain>
    </source>
</reference>
<proteinExistence type="predicted"/>
<name>A0A066WYX7_COLSU</name>
<keyword evidence="2" id="KW-0732">Signal</keyword>
<feature type="region of interest" description="Disordered" evidence="1">
    <location>
        <begin position="301"/>
        <end position="330"/>
    </location>
</feature>
<accession>A0A066WYX7</accession>
<dbReference type="eggNOG" id="ENOG502QU23">
    <property type="taxonomic scope" value="Eukaryota"/>
</dbReference>
<evidence type="ECO:0000256" key="1">
    <source>
        <dbReference type="SAM" id="MobiDB-lite"/>
    </source>
</evidence>
<dbReference type="HOGENOM" id="CLU_029378_0_2_1"/>
<dbReference type="Proteomes" id="UP000027238">
    <property type="component" value="Unassembled WGS sequence"/>
</dbReference>
<dbReference type="STRING" id="1173701.A0A066WYX7"/>
<evidence type="ECO:0000313" key="3">
    <source>
        <dbReference type="EMBL" id="KDN60614.1"/>
    </source>
</evidence>
<keyword evidence="4" id="KW-1185">Reference proteome</keyword>
<protein>
    <submittedName>
        <fullName evidence="3">Uncharacterized protein</fullName>
    </submittedName>
</protein>
<dbReference type="AlphaFoldDB" id="A0A066WYX7"/>
<dbReference type="PANTHER" id="PTHR34587:SF2">
    <property type="entry name" value="G-PROTEIN COUPLED RECEPTORS FAMILY 1 PROFILE DOMAIN-CONTAINING PROTEIN"/>
    <property type="match status" value="1"/>
</dbReference>
<dbReference type="EMBL" id="JMSE01001496">
    <property type="protein sequence ID" value="KDN60614.1"/>
    <property type="molecule type" value="Genomic_DNA"/>
</dbReference>
<dbReference type="OrthoDB" id="2336871at2759"/>
<sequence length="330" mass="34266">MLYSFALAAVLSAILSRRVVALPSSSPLYHSGPEILAARQQQQQPSCLRPELIQSASSLTGQEPGTKGIKAGQAAAATYVTLQTHPFLEYRATSNQRLTRTPSDKYNFINFCEGHTITNGQQLAGGSCNGIPMGRLPSEQNMISSVITSPRPGDRLPARVSFNVTVQTAHLRAGVFTNPMANYYTAPQDLDLAGDIIGHCHITIQEMGSLTPTTPPDASKFAFFKGVDDAGDGKGLLTASVDGGLPPGVYRVCTLVSAATHQPVVMPAALRGPQDDCTKFEVAAGGMSAAGAAAGAKIIGTSGVRSSDSTSDGSGSGAAKGGRKNETSDK</sequence>
<comment type="caution">
    <text evidence="3">The sequence shown here is derived from an EMBL/GenBank/DDBJ whole genome shotgun (WGS) entry which is preliminary data.</text>
</comment>
<organism evidence="3 4">
    <name type="scientific">Colletotrichum sublineola</name>
    <name type="common">Sorghum anthracnose fungus</name>
    <dbReference type="NCBI Taxonomy" id="1173701"/>
    <lineage>
        <taxon>Eukaryota</taxon>
        <taxon>Fungi</taxon>
        <taxon>Dikarya</taxon>
        <taxon>Ascomycota</taxon>
        <taxon>Pezizomycotina</taxon>
        <taxon>Sordariomycetes</taxon>
        <taxon>Hypocreomycetidae</taxon>
        <taxon>Glomerellales</taxon>
        <taxon>Glomerellaceae</taxon>
        <taxon>Colletotrichum</taxon>
        <taxon>Colletotrichum graminicola species complex</taxon>
    </lineage>
</organism>
<dbReference type="PANTHER" id="PTHR34587">
    <property type="entry name" value="VWFA DOMAIN-CONTAINING PROTEIN"/>
    <property type="match status" value="1"/>
</dbReference>
<evidence type="ECO:0000313" key="4">
    <source>
        <dbReference type="Proteomes" id="UP000027238"/>
    </source>
</evidence>
<feature type="compositionally biased region" description="Low complexity" evidence="1">
    <location>
        <begin position="301"/>
        <end position="313"/>
    </location>
</feature>
<feature type="chain" id="PRO_5001629539" evidence="2">
    <location>
        <begin position="22"/>
        <end position="330"/>
    </location>
</feature>